<keyword evidence="2" id="KW-1185">Reference proteome</keyword>
<protein>
    <recommendedName>
        <fullName evidence="3">SD-repeat containing protein B domain-containing protein</fullName>
    </recommendedName>
</protein>
<proteinExistence type="predicted"/>
<organism evidence="1 2">
    <name type="scientific">Chryseobacterium luquanense</name>
    <dbReference type="NCBI Taxonomy" id="2983766"/>
    <lineage>
        <taxon>Bacteria</taxon>
        <taxon>Pseudomonadati</taxon>
        <taxon>Bacteroidota</taxon>
        <taxon>Flavobacteriia</taxon>
        <taxon>Flavobacteriales</taxon>
        <taxon>Weeksellaceae</taxon>
        <taxon>Chryseobacterium group</taxon>
        <taxon>Chryseobacterium</taxon>
    </lineage>
</organism>
<evidence type="ECO:0000313" key="1">
    <source>
        <dbReference type="EMBL" id="MCX8534635.1"/>
    </source>
</evidence>
<comment type="caution">
    <text evidence="1">The sequence shown here is derived from an EMBL/GenBank/DDBJ whole genome shotgun (WGS) entry which is preliminary data.</text>
</comment>
<sequence length="933" mass="105209">MKPQKSISISIRKTILFFAFVFLHFSFAFAQEKKDIEIRFENESVAVEKGSTFTNFLVIENKGSEEITIQNIMPSENYPGLLFYPKNGFILGVGQSKNLPVKLIANVDFMKLASNEIKFQVSYSTPSVTKTDNASFFVDKEENKNIAIYTAAYENFINPAAPDSSILLTVENQGYSKRTVKIDLQSIPDGLEMMPKQQTVSLEGLEKQTVEIKIVVRKQNTLFPEFNINATATDLLNNEIVGSNTLHLVILSNNRQIVRGNEAVSGSNFAELSYNENSSGFNFIQLRGNTAFRVTENLKSRFNLGADYYHEDGLYNLYDTWLELERKNTVLRVGNVNSNDYDYPVFGRGGKISTKFGNNNQIEILALENNYNLSGTYFQQTEGSTMVGAKYGFGNSKSFNGKVSYIFDHDPRLNVDTQVANAVSSLLINDKHTIRTEIGLSHEKGLSNKDENVGATMGANYDAKMGKWDIQSVNTFATSSYAGIKRGSFFSNQRIGRQFSASQRAFIQYQNSQVDPEFLSFQNAPIQTGNPANLRYYFNSTESLGTGYQFSSQKWNFLLSPKVERQKTANFYSSQELFSYRMEANISTTLGAHGLNWSAEYSYSKDKNKADWFNSLKTTLSYRYKSFSLNGTAQWNAITVFDLNSYYDVDRNFANYNLYASYNFQMLGNNLIGSFSAGTFYSELYKNLNTNVSGNLEYKISPSWSSTGYFNLSGYKSTAEYASTGSYYQFRIGIKKYFAAATALGNHKVTFQLFEDKNFNGLLEAGEVVLANEIVKLDNFVALTDKNGKVVFQNVPEGIYTLKVNESAGARLMMDPVIMVDKNINRKVGLVKNIKVSGKLTEIKQAYDVLETDVTGIVVYAKGEDGVIHTAVVNQKNEFEFFLKDGKYDLYIENDKYSYTQPNQTIQVTKEGFSGTVVFEYKKKDTTIKVKKF</sequence>
<evidence type="ECO:0008006" key="3">
    <source>
        <dbReference type="Google" id="ProtNLM"/>
    </source>
</evidence>
<evidence type="ECO:0000313" key="2">
    <source>
        <dbReference type="Proteomes" id="UP001070176"/>
    </source>
</evidence>
<name>A0ABT3Y904_9FLAO</name>
<dbReference type="InterPro" id="IPR013783">
    <property type="entry name" value="Ig-like_fold"/>
</dbReference>
<dbReference type="EMBL" id="JAOVZV010000030">
    <property type="protein sequence ID" value="MCX8534635.1"/>
    <property type="molecule type" value="Genomic_DNA"/>
</dbReference>
<reference evidence="1" key="1">
    <citation type="submission" date="2022-10" db="EMBL/GenBank/DDBJ databases">
        <title>Chryseobacterium sp. nov., a novel bacterial species.</title>
        <authorList>
            <person name="Cao Y."/>
        </authorList>
    </citation>
    <scope>NUCLEOTIDE SEQUENCE</scope>
    <source>
        <strain evidence="1">KC 927</strain>
    </source>
</reference>
<accession>A0ABT3Y904</accession>
<dbReference type="SUPFAM" id="SSF117074">
    <property type="entry name" value="Hypothetical protein PA1324"/>
    <property type="match status" value="1"/>
</dbReference>
<dbReference type="Gene3D" id="2.60.40.10">
    <property type="entry name" value="Immunoglobulins"/>
    <property type="match status" value="1"/>
</dbReference>
<dbReference type="Proteomes" id="UP001070176">
    <property type="component" value="Unassembled WGS sequence"/>
</dbReference>
<gene>
    <name evidence="1" type="ORF">OEA66_19985</name>
</gene>
<dbReference type="RefSeq" id="WP_267283068.1">
    <property type="nucleotide sequence ID" value="NZ_JAOVZV010000030.1"/>
</dbReference>